<protein>
    <submittedName>
        <fullName evidence="1">Uncharacterized protein</fullName>
    </submittedName>
</protein>
<evidence type="ECO:0000313" key="1">
    <source>
        <dbReference type="EMBL" id="KAH1120361.1"/>
    </source>
</evidence>
<dbReference type="OrthoDB" id="10045365at2759"/>
<name>A0A9D3WAL9_9ROSI</name>
<accession>A0A9D3WAL9</accession>
<gene>
    <name evidence="1" type="ORF">J1N35_003521</name>
</gene>
<organism evidence="1 2">
    <name type="scientific">Gossypium stocksii</name>
    <dbReference type="NCBI Taxonomy" id="47602"/>
    <lineage>
        <taxon>Eukaryota</taxon>
        <taxon>Viridiplantae</taxon>
        <taxon>Streptophyta</taxon>
        <taxon>Embryophyta</taxon>
        <taxon>Tracheophyta</taxon>
        <taxon>Spermatophyta</taxon>
        <taxon>Magnoliopsida</taxon>
        <taxon>eudicotyledons</taxon>
        <taxon>Gunneridae</taxon>
        <taxon>Pentapetalae</taxon>
        <taxon>rosids</taxon>
        <taxon>malvids</taxon>
        <taxon>Malvales</taxon>
        <taxon>Malvaceae</taxon>
        <taxon>Malvoideae</taxon>
        <taxon>Gossypium</taxon>
    </lineage>
</organism>
<proteinExistence type="predicted"/>
<keyword evidence="2" id="KW-1185">Reference proteome</keyword>
<reference evidence="1 2" key="1">
    <citation type="journal article" date="2021" name="Plant Biotechnol. J.">
        <title>Multi-omics assisted identification of the key and species-specific regulatory components of drought-tolerant mechanisms in Gossypium stocksii.</title>
        <authorList>
            <person name="Yu D."/>
            <person name="Ke L."/>
            <person name="Zhang D."/>
            <person name="Wu Y."/>
            <person name="Sun Y."/>
            <person name="Mei J."/>
            <person name="Sun J."/>
            <person name="Sun Y."/>
        </authorList>
    </citation>
    <scope>NUCLEOTIDE SEQUENCE [LARGE SCALE GENOMIC DNA]</scope>
    <source>
        <strain evidence="2">cv. E1</strain>
        <tissue evidence="1">Leaf</tissue>
    </source>
</reference>
<dbReference type="AlphaFoldDB" id="A0A9D3WAL9"/>
<dbReference type="Proteomes" id="UP000828251">
    <property type="component" value="Unassembled WGS sequence"/>
</dbReference>
<evidence type="ECO:0000313" key="2">
    <source>
        <dbReference type="Proteomes" id="UP000828251"/>
    </source>
</evidence>
<sequence length="58" mass="6607">MLTAVSEDSGGNPPQEQLRILHGWVCRRDVFEAKQQREDAWEVASCINTCVERCAMKN</sequence>
<dbReference type="EMBL" id="JAIQCV010000002">
    <property type="protein sequence ID" value="KAH1120361.1"/>
    <property type="molecule type" value="Genomic_DNA"/>
</dbReference>
<comment type="caution">
    <text evidence="1">The sequence shown here is derived from an EMBL/GenBank/DDBJ whole genome shotgun (WGS) entry which is preliminary data.</text>
</comment>